<reference evidence="8 9" key="1">
    <citation type="journal article" date="2015" name="Genome Announc.">
        <title>Expanding the biotechnology potential of lactobacilli through comparative genomics of 213 strains and associated genera.</title>
        <authorList>
            <person name="Sun Z."/>
            <person name="Harris H.M."/>
            <person name="McCann A."/>
            <person name="Guo C."/>
            <person name="Argimon S."/>
            <person name="Zhang W."/>
            <person name="Yang X."/>
            <person name="Jeffery I.B."/>
            <person name="Cooney J.C."/>
            <person name="Kagawa T.F."/>
            <person name="Liu W."/>
            <person name="Song Y."/>
            <person name="Salvetti E."/>
            <person name="Wrobel A."/>
            <person name="Rasinkangas P."/>
            <person name="Parkhill J."/>
            <person name="Rea M.C."/>
            <person name="O'Sullivan O."/>
            <person name="Ritari J."/>
            <person name="Douillard F.P."/>
            <person name="Paul Ross R."/>
            <person name="Yang R."/>
            <person name="Briner A.E."/>
            <person name="Felis G.E."/>
            <person name="de Vos W.M."/>
            <person name="Barrangou R."/>
            <person name="Klaenhammer T.R."/>
            <person name="Caufield P.W."/>
            <person name="Cui Y."/>
            <person name="Zhang H."/>
            <person name="O'Toole P.W."/>
        </authorList>
    </citation>
    <scope>NUCLEOTIDE SEQUENCE [LARGE SCALE GENOMIC DNA]</scope>
    <source>
        <strain evidence="8 9">DSM 18630</strain>
    </source>
</reference>
<dbReference type="PATRIC" id="fig|1423750.3.peg.952"/>
<keyword evidence="3 6" id="KW-0812">Transmembrane</keyword>
<protein>
    <submittedName>
        <fullName evidence="8">MFS family major facilitator transporter, multidrug cation symporter</fullName>
    </submittedName>
</protein>
<accession>A0A0R1VL75</accession>
<evidence type="ECO:0000256" key="3">
    <source>
        <dbReference type="ARBA" id="ARBA00022692"/>
    </source>
</evidence>
<evidence type="ECO:0000256" key="6">
    <source>
        <dbReference type="SAM" id="Phobius"/>
    </source>
</evidence>
<feature type="transmembrane region" description="Helical" evidence="6">
    <location>
        <begin position="437"/>
        <end position="455"/>
    </location>
</feature>
<sequence length="461" mass="50263">MKTECENGGRILQDFKKMTIFARRLLAISFLMSISQSTMTTAYPVLMKQFGVQTSTVQWLTTGFMVAMTLVMPLSPWLLDNVPLKKLLNSIVGIFILGTIVAMVAPSFGWIILGRLIEGLAVGALFPVFQSLILESSSQEDRGLAMGVVGLVMGSALAVGPIISGVILQFVSWRALFGLFIVLLIILIVRIQTVIKVIHPLAPHKFDWLSAVLLIGFGGLLYAINLFPTVGLQLAWWILLLISLGLLVIFAWRQQKLARPFLNLRVLHFPGYAAALLLTGISYSGLIIATVILPLYYQQVFKVSPFWSGLLLVPAAYILSRLNPLAGKLLNHLGLKRLIWIGMTLIAAGFLLLGTIGTSWLWWSVLGGILLESGNAFTMMPALTAANNALPKELMSHGTALITTMRQLIGAASVVVASSLITCFAASMSYAHALLMTSRWLLLFPALGFLLSLVLKTSKIK</sequence>
<dbReference type="STRING" id="1423750.FC89_GL000928"/>
<dbReference type="EMBL" id="AZGB01000016">
    <property type="protein sequence ID" value="KRM06061.1"/>
    <property type="molecule type" value="Genomic_DNA"/>
</dbReference>
<dbReference type="PROSITE" id="PS00217">
    <property type="entry name" value="SUGAR_TRANSPORT_2"/>
    <property type="match status" value="1"/>
</dbReference>
<evidence type="ECO:0000256" key="4">
    <source>
        <dbReference type="ARBA" id="ARBA00022989"/>
    </source>
</evidence>
<name>A0A0R1VL75_9LACO</name>
<dbReference type="PROSITE" id="PS50850">
    <property type="entry name" value="MFS"/>
    <property type="match status" value="1"/>
</dbReference>
<dbReference type="Gene3D" id="1.20.1250.20">
    <property type="entry name" value="MFS general substrate transporter like domains"/>
    <property type="match status" value="2"/>
</dbReference>
<keyword evidence="5 6" id="KW-0472">Membrane</keyword>
<dbReference type="GO" id="GO:0005886">
    <property type="term" value="C:plasma membrane"/>
    <property type="evidence" value="ECO:0007669"/>
    <property type="project" value="UniProtKB-SubCell"/>
</dbReference>
<keyword evidence="2" id="KW-0813">Transport</keyword>
<organism evidence="8 9">
    <name type="scientific">Liquorilactobacillus ghanensis DSM 18630</name>
    <dbReference type="NCBI Taxonomy" id="1423750"/>
    <lineage>
        <taxon>Bacteria</taxon>
        <taxon>Bacillati</taxon>
        <taxon>Bacillota</taxon>
        <taxon>Bacilli</taxon>
        <taxon>Lactobacillales</taxon>
        <taxon>Lactobacillaceae</taxon>
        <taxon>Liquorilactobacillus</taxon>
    </lineage>
</organism>
<dbReference type="PANTHER" id="PTHR42718">
    <property type="entry name" value="MAJOR FACILITATOR SUPERFAMILY MULTIDRUG TRANSPORTER MFSC"/>
    <property type="match status" value="1"/>
</dbReference>
<dbReference type="PRINTS" id="PR01036">
    <property type="entry name" value="TCRTETB"/>
</dbReference>
<dbReference type="InterPro" id="IPR020846">
    <property type="entry name" value="MFS_dom"/>
</dbReference>
<feature type="transmembrane region" description="Helical" evidence="6">
    <location>
        <begin position="303"/>
        <end position="319"/>
    </location>
</feature>
<feature type="transmembrane region" description="Helical" evidence="6">
    <location>
        <begin position="119"/>
        <end position="137"/>
    </location>
</feature>
<feature type="transmembrane region" description="Helical" evidence="6">
    <location>
        <begin position="369"/>
        <end position="387"/>
    </location>
</feature>
<feature type="transmembrane region" description="Helical" evidence="6">
    <location>
        <begin position="234"/>
        <end position="252"/>
    </location>
</feature>
<dbReference type="Pfam" id="PF07690">
    <property type="entry name" value="MFS_1"/>
    <property type="match status" value="1"/>
</dbReference>
<evidence type="ECO:0000256" key="5">
    <source>
        <dbReference type="ARBA" id="ARBA00023136"/>
    </source>
</evidence>
<comment type="subcellular location">
    <subcellularLocation>
        <location evidence="1">Cell membrane</location>
        <topology evidence="1">Multi-pass membrane protein</topology>
    </subcellularLocation>
</comment>
<evidence type="ECO:0000256" key="2">
    <source>
        <dbReference type="ARBA" id="ARBA00022448"/>
    </source>
</evidence>
<feature type="transmembrane region" description="Helical" evidence="6">
    <location>
        <begin position="408"/>
        <end position="431"/>
    </location>
</feature>
<keyword evidence="9" id="KW-1185">Reference proteome</keyword>
<evidence type="ECO:0000313" key="9">
    <source>
        <dbReference type="Proteomes" id="UP000051451"/>
    </source>
</evidence>
<keyword evidence="4 6" id="KW-1133">Transmembrane helix</keyword>
<feature type="transmembrane region" description="Helical" evidence="6">
    <location>
        <begin position="339"/>
        <end position="363"/>
    </location>
</feature>
<feature type="transmembrane region" description="Helical" evidence="6">
    <location>
        <begin position="58"/>
        <end position="79"/>
    </location>
</feature>
<dbReference type="InterPro" id="IPR011701">
    <property type="entry name" value="MFS"/>
</dbReference>
<feature type="transmembrane region" description="Helical" evidence="6">
    <location>
        <begin position="25"/>
        <end position="46"/>
    </location>
</feature>
<proteinExistence type="predicted"/>
<dbReference type="Proteomes" id="UP000051451">
    <property type="component" value="Unassembled WGS sequence"/>
</dbReference>
<evidence type="ECO:0000313" key="8">
    <source>
        <dbReference type="EMBL" id="KRM06061.1"/>
    </source>
</evidence>
<feature type="transmembrane region" description="Helical" evidence="6">
    <location>
        <begin position="206"/>
        <end position="228"/>
    </location>
</feature>
<feature type="transmembrane region" description="Helical" evidence="6">
    <location>
        <begin position="91"/>
        <end position="113"/>
    </location>
</feature>
<dbReference type="GO" id="GO:0022857">
    <property type="term" value="F:transmembrane transporter activity"/>
    <property type="evidence" value="ECO:0007669"/>
    <property type="project" value="InterPro"/>
</dbReference>
<gene>
    <name evidence="8" type="ORF">FC89_GL000928</name>
</gene>
<dbReference type="InterPro" id="IPR036259">
    <property type="entry name" value="MFS_trans_sf"/>
</dbReference>
<dbReference type="AlphaFoldDB" id="A0A0R1VL75"/>
<feature type="domain" description="Major facilitator superfamily (MFS) profile" evidence="7">
    <location>
        <begin position="21"/>
        <end position="461"/>
    </location>
</feature>
<dbReference type="InterPro" id="IPR005829">
    <property type="entry name" value="Sugar_transporter_CS"/>
</dbReference>
<evidence type="ECO:0000259" key="7">
    <source>
        <dbReference type="PROSITE" id="PS50850"/>
    </source>
</evidence>
<feature type="transmembrane region" description="Helical" evidence="6">
    <location>
        <begin position="144"/>
        <end position="167"/>
    </location>
</feature>
<dbReference type="SUPFAM" id="SSF103473">
    <property type="entry name" value="MFS general substrate transporter"/>
    <property type="match status" value="1"/>
</dbReference>
<feature type="transmembrane region" description="Helical" evidence="6">
    <location>
        <begin position="273"/>
        <end position="297"/>
    </location>
</feature>
<comment type="caution">
    <text evidence="8">The sequence shown here is derived from an EMBL/GenBank/DDBJ whole genome shotgun (WGS) entry which is preliminary data.</text>
</comment>
<feature type="transmembrane region" description="Helical" evidence="6">
    <location>
        <begin position="173"/>
        <end position="194"/>
    </location>
</feature>
<dbReference type="PANTHER" id="PTHR42718:SF9">
    <property type="entry name" value="MAJOR FACILITATOR SUPERFAMILY MULTIDRUG TRANSPORTER MFSC"/>
    <property type="match status" value="1"/>
</dbReference>
<evidence type="ECO:0000256" key="1">
    <source>
        <dbReference type="ARBA" id="ARBA00004651"/>
    </source>
</evidence>